<evidence type="ECO:0000259" key="2">
    <source>
        <dbReference type="Pfam" id="PF16026"/>
    </source>
</evidence>
<feature type="compositionally biased region" description="Basic and acidic residues" evidence="1">
    <location>
        <begin position="275"/>
        <end position="330"/>
    </location>
</feature>
<dbReference type="InterPro" id="IPR031981">
    <property type="entry name" value="MIEAP_C"/>
</dbReference>
<sequence>MEPRRALIDQCFNEFEKGKWSFLTPIFMKKAQEEFILALDIVRKYLGDPDAFKKLKAFVDDVEFGHWTTARQEFPSAKQEYVKFLKVVEEIKTPKLESDDTSPGKSTGRVANTNTDNRTGTNIRPKSYQPPNLEGSKDRESSIRPSSYRFPMKNDPDGPVNREQFPSDRMVEEPSGHWSRKVRVGKLGESRLGRPGVPEPYEETTERYQPYGPETYRDSAREDRPSVEDRYRKTQSDGLDKYKENLSHDVGTNKKNIPEDPDKLGSYRPNTYRNNRHEDTDMSKDVRSNGLEPDRRNHSNGSDKLKNEQHSDARKSSEQEKLGTARDPRPVESVSDQIKGQNRSIQDHRGKNQTIRPDDNSDETLDDYNRAVRLAERFTDLFNNEYVEAFNELKRHRYFERDAVFYLLRFVKQAYDFCLLQRDKMLDEEVNGLDFRSRAALTNKPVDESFKRHLLGRRKRTAHFFLSRLLKEYFEFAYERLLPHYPLDEIARMKVRRYAERCVEIVWGLCTQEPPVCMKWPSDRKQGETLDLLNLEFYQPYTKPDKYVDYCVWPLLLLRENGPILKKGIVQGISI</sequence>
<keyword evidence="4" id="KW-1185">Reference proteome</keyword>
<organism evidence="3 4">
    <name type="scientific">Sinanodonta woodiana</name>
    <name type="common">Chinese pond mussel</name>
    <name type="synonym">Anodonta woodiana</name>
    <dbReference type="NCBI Taxonomy" id="1069815"/>
    <lineage>
        <taxon>Eukaryota</taxon>
        <taxon>Metazoa</taxon>
        <taxon>Spiralia</taxon>
        <taxon>Lophotrochozoa</taxon>
        <taxon>Mollusca</taxon>
        <taxon>Bivalvia</taxon>
        <taxon>Autobranchia</taxon>
        <taxon>Heteroconchia</taxon>
        <taxon>Palaeoheterodonta</taxon>
        <taxon>Unionida</taxon>
        <taxon>Unionoidea</taxon>
        <taxon>Unionidae</taxon>
        <taxon>Unioninae</taxon>
        <taxon>Sinanodonta</taxon>
    </lineage>
</organism>
<evidence type="ECO:0000313" key="3">
    <source>
        <dbReference type="EMBL" id="KAL3878808.1"/>
    </source>
</evidence>
<feature type="compositionally biased region" description="Polar residues" evidence="1">
    <location>
        <begin position="334"/>
        <end position="344"/>
    </location>
</feature>
<feature type="compositionally biased region" description="Basic and acidic residues" evidence="1">
    <location>
        <begin position="215"/>
        <end position="247"/>
    </location>
</feature>
<gene>
    <name evidence="3" type="ORF">ACJMK2_031136</name>
</gene>
<dbReference type="Pfam" id="PF16026">
    <property type="entry name" value="MIEAP"/>
    <property type="match status" value="1"/>
</dbReference>
<feature type="compositionally biased region" description="Basic and acidic residues" evidence="1">
    <location>
        <begin position="165"/>
        <end position="175"/>
    </location>
</feature>
<feature type="domain" description="Mitochondria-eating protein C-terminal" evidence="2">
    <location>
        <begin position="372"/>
        <end position="571"/>
    </location>
</feature>
<dbReference type="EMBL" id="JBJQND010000004">
    <property type="protein sequence ID" value="KAL3878808.1"/>
    <property type="molecule type" value="Genomic_DNA"/>
</dbReference>
<reference evidence="3 4" key="1">
    <citation type="submission" date="2024-11" db="EMBL/GenBank/DDBJ databases">
        <title>Chromosome-level genome assembly of the freshwater bivalve Anodonta woodiana.</title>
        <authorList>
            <person name="Chen X."/>
        </authorList>
    </citation>
    <scope>NUCLEOTIDE SEQUENCE [LARGE SCALE GENOMIC DNA]</scope>
    <source>
        <strain evidence="3">MN2024</strain>
        <tissue evidence="3">Gills</tissue>
    </source>
</reference>
<evidence type="ECO:0000256" key="1">
    <source>
        <dbReference type="SAM" id="MobiDB-lite"/>
    </source>
</evidence>
<accession>A0ABD3WZY1</accession>
<feature type="compositionally biased region" description="Basic and acidic residues" evidence="1">
    <location>
        <begin position="256"/>
        <end position="265"/>
    </location>
</feature>
<evidence type="ECO:0000313" key="4">
    <source>
        <dbReference type="Proteomes" id="UP001634394"/>
    </source>
</evidence>
<proteinExistence type="predicted"/>
<protein>
    <recommendedName>
        <fullName evidence="2">Mitochondria-eating protein C-terminal domain-containing protein</fullName>
    </recommendedName>
</protein>
<dbReference type="AlphaFoldDB" id="A0ABD3WZY1"/>
<feature type="region of interest" description="Disordered" evidence="1">
    <location>
        <begin position="95"/>
        <end position="365"/>
    </location>
</feature>
<comment type="caution">
    <text evidence="3">The sequence shown here is derived from an EMBL/GenBank/DDBJ whole genome shotgun (WGS) entry which is preliminary data.</text>
</comment>
<feature type="compositionally biased region" description="Polar residues" evidence="1">
    <location>
        <begin position="101"/>
        <end position="124"/>
    </location>
</feature>
<dbReference type="Proteomes" id="UP001634394">
    <property type="component" value="Unassembled WGS sequence"/>
</dbReference>
<name>A0ABD3WZY1_SINWO</name>